<organism evidence="2 3">
    <name type="scientific">Seohaeicola saemankumensis</name>
    <dbReference type="NCBI Taxonomy" id="481181"/>
    <lineage>
        <taxon>Bacteria</taxon>
        <taxon>Pseudomonadati</taxon>
        <taxon>Pseudomonadota</taxon>
        <taxon>Alphaproteobacteria</taxon>
        <taxon>Rhodobacterales</taxon>
        <taxon>Roseobacteraceae</taxon>
        <taxon>Seohaeicola</taxon>
    </lineage>
</organism>
<accession>A0ABW3TA44</accession>
<protein>
    <submittedName>
        <fullName evidence="2">Uncharacterized protein</fullName>
    </submittedName>
</protein>
<evidence type="ECO:0000313" key="2">
    <source>
        <dbReference type="EMBL" id="MFD1194025.1"/>
    </source>
</evidence>
<dbReference type="RefSeq" id="WP_380789388.1">
    <property type="nucleotide sequence ID" value="NZ_JBHTKR010000002.1"/>
</dbReference>
<evidence type="ECO:0000313" key="3">
    <source>
        <dbReference type="Proteomes" id="UP001597151"/>
    </source>
</evidence>
<gene>
    <name evidence="2" type="ORF">ACFQ3C_05035</name>
</gene>
<evidence type="ECO:0000256" key="1">
    <source>
        <dbReference type="SAM" id="MobiDB-lite"/>
    </source>
</evidence>
<dbReference type="EMBL" id="JBHTKR010000002">
    <property type="protein sequence ID" value="MFD1194025.1"/>
    <property type="molecule type" value="Genomic_DNA"/>
</dbReference>
<sequence>MEDRNRKVLWRSRVTALQIGQRRIEEKRVCRVPDCGKAIKDFSTYCKKHQMANMKFGHPTIPLNFRLLEDRQRFAKIGRFVLRAIIKTPEDQRAWDRVMQGIESLRSDKANDFDETTLWRRRKNWTRKALAKAYLASAIQTKLLQEDRDKIETAVGAIAWMSLGNTIPMTKRQTDGAIRKIIGRLMLHFISFRQIEDEPRRKVKITSGVQTETGRLITDLIEREFGAKFWRDIDLIAAVELRERVNGKVSRDNETLSRTSRGGLKAVPGRDIPSAPILIGEED</sequence>
<comment type="caution">
    <text evidence="2">The sequence shown here is derived from an EMBL/GenBank/DDBJ whole genome shotgun (WGS) entry which is preliminary data.</text>
</comment>
<proteinExistence type="predicted"/>
<keyword evidence="3" id="KW-1185">Reference proteome</keyword>
<name>A0ABW3TA44_9RHOB</name>
<reference evidence="3" key="1">
    <citation type="journal article" date="2019" name="Int. J. Syst. Evol. Microbiol.">
        <title>The Global Catalogue of Microorganisms (GCM) 10K type strain sequencing project: providing services to taxonomists for standard genome sequencing and annotation.</title>
        <authorList>
            <consortium name="The Broad Institute Genomics Platform"/>
            <consortium name="The Broad Institute Genome Sequencing Center for Infectious Disease"/>
            <person name="Wu L."/>
            <person name="Ma J."/>
        </authorList>
    </citation>
    <scope>NUCLEOTIDE SEQUENCE [LARGE SCALE GENOMIC DNA]</scope>
    <source>
        <strain evidence="3">CCUG 55328</strain>
    </source>
</reference>
<dbReference type="Proteomes" id="UP001597151">
    <property type="component" value="Unassembled WGS sequence"/>
</dbReference>
<feature type="region of interest" description="Disordered" evidence="1">
    <location>
        <begin position="250"/>
        <end position="283"/>
    </location>
</feature>